<evidence type="ECO:0000313" key="6">
    <source>
        <dbReference type="EMBL" id="CAB3980216.1"/>
    </source>
</evidence>
<dbReference type="InterPro" id="IPR006746">
    <property type="entry name" value="26S_Psome_Rpn12"/>
</dbReference>
<accession>A0A6S7FWL4</accession>
<keyword evidence="7" id="KW-1185">Reference proteome</keyword>
<dbReference type="Pfam" id="PF10075">
    <property type="entry name" value="CSN8_PSD8_EIF3K"/>
    <property type="match status" value="1"/>
</dbReference>
<proteinExistence type="inferred from homology"/>
<dbReference type="Gene3D" id="1.25.40.990">
    <property type="match status" value="1"/>
</dbReference>
<comment type="subunit">
    <text evidence="4">Component of the 19S proteasome regulatory particle complex. The 26S proteasome consists of a 20S core particle (CP) and two 19S regulatory subunits (RP). The regulatory particle is made of a lid composed of 9 subunits including PSMD8, a base containing 6 ATPases and few additional components. Interacts with DDI2. Interacts with TASOR.</text>
</comment>
<comment type="caution">
    <text evidence="6">The sequence shown here is derived from an EMBL/GenBank/DDBJ whole genome shotgun (WGS) entry which is preliminary data.</text>
</comment>
<dbReference type="PANTHER" id="PTHR12387:SF0">
    <property type="entry name" value="26S PROTEASOME NON-ATPASE REGULATORY SUBUNIT 8"/>
    <property type="match status" value="1"/>
</dbReference>
<evidence type="ECO:0000256" key="2">
    <source>
        <dbReference type="ARBA" id="ARBA00014939"/>
    </source>
</evidence>
<organism evidence="6 7">
    <name type="scientific">Paramuricea clavata</name>
    <name type="common">Red gorgonian</name>
    <name type="synonym">Violescent sea-whip</name>
    <dbReference type="NCBI Taxonomy" id="317549"/>
    <lineage>
        <taxon>Eukaryota</taxon>
        <taxon>Metazoa</taxon>
        <taxon>Cnidaria</taxon>
        <taxon>Anthozoa</taxon>
        <taxon>Octocorallia</taxon>
        <taxon>Malacalcyonacea</taxon>
        <taxon>Plexauridae</taxon>
        <taxon>Paramuricea</taxon>
    </lineage>
</organism>
<evidence type="ECO:0000313" key="7">
    <source>
        <dbReference type="Proteomes" id="UP001152795"/>
    </source>
</evidence>
<keyword evidence="3 6" id="KW-0647">Proteasome</keyword>
<name>A0A6S7FWL4_PARCT</name>
<evidence type="ECO:0000256" key="4">
    <source>
        <dbReference type="ARBA" id="ARBA00062283"/>
    </source>
</evidence>
<dbReference type="Proteomes" id="UP001152795">
    <property type="component" value="Unassembled WGS sequence"/>
</dbReference>
<sequence length="272" mass="31421">MKGDKMATGNISEVVTMYQTLVKDWNKKPVNLEKCGKLLSSLKVALTGLSFLPTSMSGPDPQELVLARDVLEIGVQWSVEKNDIPSFERYMAQLKPYYLDYRGILQESPYMYQTLGLNLLLLLAQNRLAEFHTELELLPATEYNENVYIKHPVQLERFLMEGNYNKVFLARGNVPAKSYHVFMDILINTLRDEIAACLEKSYQRISFVEAQRMLYLDSAKDTKTFATKRGWKLGSDHVYIFEDEESDTKQEIPSINTIQHMLEYAKELERIV</sequence>
<evidence type="ECO:0000256" key="1">
    <source>
        <dbReference type="ARBA" id="ARBA00009627"/>
    </source>
</evidence>
<dbReference type="GO" id="GO:0005829">
    <property type="term" value="C:cytosol"/>
    <property type="evidence" value="ECO:0007669"/>
    <property type="project" value="TreeGrafter"/>
</dbReference>
<dbReference type="AlphaFoldDB" id="A0A6S7FWL4"/>
<dbReference type="GO" id="GO:0008541">
    <property type="term" value="C:proteasome regulatory particle, lid subcomplex"/>
    <property type="evidence" value="ECO:0007669"/>
    <property type="project" value="TreeGrafter"/>
</dbReference>
<dbReference type="InterPro" id="IPR000717">
    <property type="entry name" value="PCI_dom"/>
</dbReference>
<protein>
    <recommendedName>
        <fullName evidence="2">26S proteasome non-ATPase regulatory subunit 8</fullName>
    </recommendedName>
    <alternativeName>
        <fullName evidence="5">26S proteasome regulatory subunit RPN12</fullName>
    </alternativeName>
</protein>
<evidence type="ECO:0000256" key="3">
    <source>
        <dbReference type="ARBA" id="ARBA00022942"/>
    </source>
</evidence>
<dbReference type="FunFam" id="1.25.40.990:FF:000001">
    <property type="entry name" value="26S proteasome non-ATPase regulatory subunit"/>
    <property type="match status" value="1"/>
</dbReference>
<comment type="similarity">
    <text evidence="1">Belongs to the proteasome subunit S14 family.</text>
</comment>
<gene>
    <name evidence="6" type="ORF">PACLA_8A021097</name>
</gene>
<dbReference type="GO" id="GO:0043161">
    <property type="term" value="P:proteasome-mediated ubiquitin-dependent protein catabolic process"/>
    <property type="evidence" value="ECO:0007669"/>
    <property type="project" value="TreeGrafter"/>
</dbReference>
<dbReference type="EMBL" id="CACRXK020000270">
    <property type="protein sequence ID" value="CAB3980216.1"/>
    <property type="molecule type" value="Genomic_DNA"/>
</dbReference>
<dbReference type="GO" id="GO:0005634">
    <property type="term" value="C:nucleus"/>
    <property type="evidence" value="ECO:0007669"/>
    <property type="project" value="TreeGrafter"/>
</dbReference>
<dbReference type="InterPro" id="IPR033464">
    <property type="entry name" value="CSN8_PSD8_EIF3K"/>
</dbReference>
<evidence type="ECO:0000256" key="5">
    <source>
        <dbReference type="ARBA" id="ARBA00078986"/>
    </source>
</evidence>
<reference evidence="6" key="1">
    <citation type="submission" date="2020-04" db="EMBL/GenBank/DDBJ databases">
        <authorList>
            <person name="Alioto T."/>
            <person name="Alioto T."/>
            <person name="Gomez Garrido J."/>
        </authorList>
    </citation>
    <scope>NUCLEOTIDE SEQUENCE</scope>
    <source>
        <strain evidence="6">A484AB</strain>
    </source>
</reference>
<dbReference type="PANTHER" id="PTHR12387">
    <property type="entry name" value="26S PROTEASOME NON-ATPASE REGULATORY SUBUNIT 8"/>
    <property type="match status" value="1"/>
</dbReference>
<dbReference type="OrthoDB" id="409122at2759"/>
<dbReference type="PROSITE" id="PS50250">
    <property type="entry name" value="PCI"/>
    <property type="match status" value="1"/>
</dbReference>